<accession>A0ABY4GRT6</accession>
<evidence type="ECO:0000256" key="1">
    <source>
        <dbReference type="ARBA" id="ARBA00011063"/>
    </source>
</evidence>
<comment type="similarity">
    <text evidence="1">Belongs to the low molecular weight phosphotyrosine protein phosphatase family.</text>
</comment>
<dbReference type="InterPro" id="IPR036196">
    <property type="entry name" value="Ptyr_pPase_sf"/>
</dbReference>
<dbReference type="PANTHER" id="PTHR11717">
    <property type="entry name" value="LOW MOLECULAR WEIGHT PROTEIN TYROSINE PHOSPHATASE"/>
    <property type="match status" value="1"/>
</dbReference>
<reference evidence="5 6" key="1">
    <citation type="submission" date="2022-04" db="EMBL/GenBank/DDBJ databases">
        <title>Gracilibacillus sp. isolated from saltern.</title>
        <authorList>
            <person name="Won M."/>
            <person name="Lee C.-M."/>
            <person name="Woen H.-Y."/>
            <person name="Kwon S.-W."/>
        </authorList>
    </citation>
    <scope>NUCLEOTIDE SEQUENCE [LARGE SCALE GENOMIC DNA]</scope>
    <source>
        <strain evidence="5 6">SSPM10-3</strain>
    </source>
</reference>
<dbReference type="Proteomes" id="UP000831537">
    <property type="component" value="Chromosome"/>
</dbReference>
<keyword evidence="6" id="KW-1185">Reference proteome</keyword>
<evidence type="ECO:0000256" key="2">
    <source>
        <dbReference type="ARBA" id="ARBA00022801"/>
    </source>
</evidence>
<dbReference type="PANTHER" id="PTHR11717:SF31">
    <property type="entry name" value="LOW MOLECULAR WEIGHT PROTEIN-TYROSINE-PHOSPHATASE ETP-RELATED"/>
    <property type="match status" value="1"/>
</dbReference>
<evidence type="ECO:0000256" key="3">
    <source>
        <dbReference type="ARBA" id="ARBA00022912"/>
    </source>
</evidence>
<evidence type="ECO:0000313" key="6">
    <source>
        <dbReference type="Proteomes" id="UP000831537"/>
    </source>
</evidence>
<name>A0ABY4GRT6_9BACI</name>
<dbReference type="InterPro" id="IPR023485">
    <property type="entry name" value="Ptyr_pPase"/>
</dbReference>
<proteinExistence type="inferred from homology"/>
<organism evidence="5 6">
    <name type="scientific">Gracilibacillus salinarum</name>
    <dbReference type="NCBI Taxonomy" id="2932255"/>
    <lineage>
        <taxon>Bacteria</taxon>
        <taxon>Bacillati</taxon>
        <taxon>Bacillota</taxon>
        <taxon>Bacilli</taxon>
        <taxon>Bacillales</taxon>
        <taxon>Bacillaceae</taxon>
        <taxon>Gracilibacillus</taxon>
    </lineage>
</organism>
<keyword evidence="2" id="KW-0378">Hydrolase</keyword>
<dbReference type="Gene3D" id="3.40.50.2300">
    <property type="match status" value="1"/>
</dbReference>
<dbReference type="InterPro" id="IPR017867">
    <property type="entry name" value="Tyr_phospatase_low_mol_wt"/>
</dbReference>
<dbReference type="SUPFAM" id="SSF52788">
    <property type="entry name" value="Phosphotyrosine protein phosphatases I"/>
    <property type="match status" value="1"/>
</dbReference>
<gene>
    <name evidence="5" type="ORF">MUN87_09475</name>
</gene>
<dbReference type="CDD" id="cd16344">
    <property type="entry name" value="LMWPAP"/>
    <property type="match status" value="1"/>
</dbReference>
<evidence type="ECO:0000259" key="4">
    <source>
        <dbReference type="SMART" id="SM00226"/>
    </source>
</evidence>
<dbReference type="EMBL" id="CP095071">
    <property type="protein sequence ID" value="UOQ87085.1"/>
    <property type="molecule type" value="Genomic_DNA"/>
</dbReference>
<dbReference type="Pfam" id="PF01451">
    <property type="entry name" value="LMWPc"/>
    <property type="match status" value="1"/>
</dbReference>
<dbReference type="SMART" id="SM00226">
    <property type="entry name" value="LMWPc"/>
    <property type="match status" value="1"/>
</dbReference>
<dbReference type="InterPro" id="IPR050438">
    <property type="entry name" value="LMW_PTPase"/>
</dbReference>
<keyword evidence="3" id="KW-0904">Protein phosphatase</keyword>
<dbReference type="PRINTS" id="PR00719">
    <property type="entry name" value="LMWPTPASE"/>
</dbReference>
<dbReference type="RefSeq" id="WP_244747526.1">
    <property type="nucleotide sequence ID" value="NZ_CP095071.1"/>
</dbReference>
<evidence type="ECO:0000313" key="5">
    <source>
        <dbReference type="EMBL" id="UOQ87085.1"/>
    </source>
</evidence>
<sequence length="187" mass="21388">MTNILFVCTGNTCRSPMAQAIMQHRSEWNVQSAGIFAGEGADASQGTKEVLHAKGIPFLHQSQPVTDSLLEWADLVLTMTQNHRDLLKQQYQAATNKIYALKEYIDPDYEQAWTELKEAYAQLEDQKLVGKEMQADVIRKINKLEKKVQNVDISDPFGGNIMTYQKTYEELDNYLAQLVKKMENENR</sequence>
<feature type="domain" description="Phosphotyrosine protein phosphatase I" evidence="4">
    <location>
        <begin position="2"/>
        <end position="131"/>
    </location>
</feature>
<protein>
    <submittedName>
        <fullName evidence="5">Low molecular weight protein arginine phosphatase</fullName>
    </submittedName>
</protein>